<dbReference type="GO" id="GO:0046872">
    <property type="term" value="F:metal ion binding"/>
    <property type="evidence" value="ECO:0007669"/>
    <property type="project" value="InterPro"/>
</dbReference>
<dbReference type="GO" id="GO:0005524">
    <property type="term" value="F:ATP binding"/>
    <property type="evidence" value="ECO:0007669"/>
    <property type="project" value="UniProtKB-UniRule"/>
</dbReference>
<evidence type="ECO:0000256" key="10">
    <source>
        <dbReference type="ARBA" id="ARBA00031607"/>
    </source>
</evidence>
<dbReference type="EC" id="4.1.1.21" evidence="4"/>
<dbReference type="InterPro" id="IPR033747">
    <property type="entry name" value="PurE_ClassI"/>
</dbReference>
<dbReference type="Pfam" id="PF17769">
    <property type="entry name" value="PurK_C"/>
    <property type="match status" value="1"/>
</dbReference>
<dbReference type="Gene3D" id="3.40.50.20">
    <property type="match status" value="1"/>
</dbReference>
<dbReference type="SMART" id="SM01001">
    <property type="entry name" value="AIRC"/>
    <property type="match status" value="1"/>
</dbReference>
<keyword evidence="8 11" id="KW-0067">ATP-binding</keyword>
<evidence type="ECO:0000313" key="13">
    <source>
        <dbReference type="EnsemblProtists" id="EOD26895"/>
    </source>
</evidence>
<dbReference type="InterPro" id="IPR003135">
    <property type="entry name" value="ATP-grasp_carboxylate-amine"/>
</dbReference>
<keyword evidence="6" id="KW-0658">Purine biosynthesis</keyword>
<keyword evidence="5 11" id="KW-0547">Nucleotide-binding</keyword>
<dbReference type="HAMAP" id="MF_01929">
    <property type="entry name" value="PurE_classI"/>
    <property type="match status" value="1"/>
</dbReference>
<dbReference type="NCBIfam" id="NF004679">
    <property type="entry name" value="PRK06019.1-5"/>
    <property type="match status" value="1"/>
</dbReference>
<dbReference type="GO" id="GO:0004638">
    <property type="term" value="F:phosphoribosylaminoimidazole carboxylase activity"/>
    <property type="evidence" value="ECO:0007669"/>
    <property type="project" value="UniProtKB-EC"/>
</dbReference>
<dbReference type="Gene3D" id="3.40.50.1970">
    <property type="match status" value="1"/>
</dbReference>
<dbReference type="RefSeq" id="XP_005779324.1">
    <property type="nucleotide sequence ID" value="XM_005779267.1"/>
</dbReference>
<evidence type="ECO:0000256" key="3">
    <source>
        <dbReference type="ARBA" id="ARBA00006114"/>
    </source>
</evidence>
<dbReference type="SUPFAM" id="SSF51246">
    <property type="entry name" value="Rudiment single hybrid motif"/>
    <property type="match status" value="1"/>
</dbReference>
<accession>A0A0D3JTR0</accession>
<dbReference type="GO" id="GO:0006189">
    <property type="term" value="P:'de novo' IMP biosynthetic process"/>
    <property type="evidence" value="ECO:0007669"/>
    <property type="project" value="InterPro"/>
</dbReference>
<dbReference type="EnsemblProtists" id="EOD26895">
    <property type="protein sequence ID" value="EOD26895"/>
    <property type="gene ID" value="EMIHUDRAFT_424259"/>
</dbReference>
<evidence type="ECO:0000256" key="1">
    <source>
        <dbReference type="ARBA" id="ARBA00001244"/>
    </source>
</evidence>
<dbReference type="SUPFAM" id="SSF56059">
    <property type="entry name" value="Glutathione synthetase ATP-binding domain-like"/>
    <property type="match status" value="1"/>
</dbReference>
<evidence type="ECO:0000313" key="14">
    <source>
        <dbReference type="Proteomes" id="UP000013827"/>
    </source>
</evidence>
<dbReference type="PIRSF" id="PIRSF001340">
    <property type="entry name" value="AIR_carboxylase"/>
    <property type="match status" value="1"/>
</dbReference>
<dbReference type="FunFam" id="3.30.470.20:FF:000037">
    <property type="entry name" value="Phosphoribosylaminoimidazole carboxylase, chloroplastic"/>
    <property type="match status" value="1"/>
</dbReference>
<dbReference type="PROSITE" id="PS50975">
    <property type="entry name" value="ATP_GRASP"/>
    <property type="match status" value="1"/>
</dbReference>
<dbReference type="Pfam" id="PF02222">
    <property type="entry name" value="ATP-grasp"/>
    <property type="match status" value="1"/>
</dbReference>
<dbReference type="InterPro" id="IPR054350">
    <property type="entry name" value="PurT/PurK_preATP-grasp"/>
</dbReference>
<dbReference type="Pfam" id="PF00731">
    <property type="entry name" value="AIRC"/>
    <property type="match status" value="1"/>
</dbReference>
<dbReference type="SUPFAM" id="SSF52440">
    <property type="entry name" value="PreATP-grasp domain"/>
    <property type="match status" value="1"/>
</dbReference>
<evidence type="ECO:0000256" key="8">
    <source>
        <dbReference type="ARBA" id="ARBA00022840"/>
    </source>
</evidence>
<dbReference type="InterPro" id="IPR011054">
    <property type="entry name" value="Rudment_hybrid_motif"/>
</dbReference>
<comment type="catalytic activity">
    <reaction evidence="1">
        <text>5-amino-1-(5-phospho-D-ribosyl)imidazole-4-carboxylate + H(+) = 5-amino-1-(5-phospho-beta-D-ribosyl)imidazole + CO2</text>
        <dbReference type="Rhea" id="RHEA:10792"/>
        <dbReference type="ChEBI" id="CHEBI:15378"/>
        <dbReference type="ChEBI" id="CHEBI:16526"/>
        <dbReference type="ChEBI" id="CHEBI:77657"/>
        <dbReference type="ChEBI" id="CHEBI:137981"/>
        <dbReference type="EC" id="4.1.1.21"/>
    </reaction>
</comment>
<proteinExistence type="inferred from homology"/>
<dbReference type="eggNOG" id="KOG2835">
    <property type="taxonomic scope" value="Eukaryota"/>
</dbReference>
<dbReference type="InterPro" id="IPR040686">
    <property type="entry name" value="PurK_C"/>
</dbReference>
<dbReference type="NCBIfam" id="TIGR01162">
    <property type="entry name" value="purE"/>
    <property type="match status" value="1"/>
</dbReference>
<evidence type="ECO:0000256" key="11">
    <source>
        <dbReference type="PROSITE-ProRule" id="PRU00409"/>
    </source>
</evidence>
<evidence type="ECO:0000256" key="5">
    <source>
        <dbReference type="ARBA" id="ARBA00022741"/>
    </source>
</evidence>
<name>A0A0D3JTR0_EMIH1</name>
<dbReference type="InterPro" id="IPR016301">
    <property type="entry name" value="Ade2_fungi/plant"/>
</dbReference>
<protein>
    <recommendedName>
        <fullName evidence="4">phosphoribosylaminoimidazole carboxylase</fullName>
        <ecNumber evidence="4">4.1.1.21</ecNumber>
    </recommendedName>
    <alternativeName>
        <fullName evidence="10">AIR carboxylase</fullName>
    </alternativeName>
</protein>
<dbReference type="FunFam" id="3.40.50.1970:FF:000013">
    <property type="entry name" value="Phosphoribosylaminoimidazole carboxylase"/>
    <property type="match status" value="1"/>
</dbReference>
<evidence type="ECO:0000256" key="9">
    <source>
        <dbReference type="ARBA" id="ARBA00023239"/>
    </source>
</evidence>
<dbReference type="AlphaFoldDB" id="A0A0D3JTR0"/>
<dbReference type="PANTHER" id="PTHR11609">
    <property type="entry name" value="PURINE BIOSYNTHESIS PROTEIN 6/7, PUR6/7"/>
    <property type="match status" value="1"/>
</dbReference>
<evidence type="ECO:0000256" key="6">
    <source>
        <dbReference type="ARBA" id="ARBA00022755"/>
    </source>
</evidence>
<dbReference type="KEGG" id="ehx:EMIHUDRAFT_424259"/>
<dbReference type="InterPro" id="IPR013815">
    <property type="entry name" value="ATP_grasp_subdomain_1"/>
</dbReference>
<evidence type="ECO:0000256" key="7">
    <source>
        <dbReference type="ARBA" id="ARBA00022793"/>
    </source>
</evidence>
<reference evidence="14" key="1">
    <citation type="journal article" date="2013" name="Nature">
        <title>Pan genome of the phytoplankton Emiliania underpins its global distribution.</title>
        <authorList>
            <person name="Read B.A."/>
            <person name="Kegel J."/>
            <person name="Klute M.J."/>
            <person name="Kuo A."/>
            <person name="Lefebvre S.C."/>
            <person name="Maumus F."/>
            <person name="Mayer C."/>
            <person name="Miller J."/>
            <person name="Monier A."/>
            <person name="Salamov A."/>
            <person name="Young J."/>
            <person name="Aguilar M."/>
            <person name="Claverie J.M."/>
            <person name="Frickenhaus S."/>
            <person name="Gonzalez K."/>
            <person name="Herman E.K."/>
            <person name="Lin Y.C."/>
            <person name="Napier J."/>
            <person name="Ogata H."/>
            <person name="Sarno A.F."/>
            <person name="Shmutz J."/>
            <person name="Schroeder D."/>
            <person name="de Vargas C."/>
            <person name="Verret F."/>
            <person name="von Dassow P."/>
            <person name="Valentin K."/>
            <person name="Van de Peer Y."/>
            <person name="Wheeler G."/>
            <person name="Dacks J.B."/>
            <person name="Delwiche C.F."/>
            <person name="Dyhrman S.T."/>
            <person name="Glockner G."/>
            <person name="John U."/>
            <person name="Richards T."/>
            <person name="Worden A.Z."/>
            <person name="Zhang X."/>
            <person name="Grigoriev I.V."/>
            <person name="Allen A.E."/>
            <person name="Bidle K."/>
            <person name="Borodovsky M."/>
            <person name="Bowler C."/>
            <person name="Brownlee C."/>
            <person name="Cock J.M."/>
            <person name="Elias M."/>
            <person name="Gladyshev V.N."/>
            <person name="Groth M."/>
            <person name="Guda C."/>
            <person name="Hadaegh A."/>
            <person name="Iglesias-Rodriguez M.D."/>
            <person name="Jenkins J."/>
            <person name="Jones B.M."/>
            <person name="Lawson T."/>
            <person name="Leese F."/>
            <person name="Lindquist E."/>
            <person name="Lobanov A."/>
            <person name="Lomsadze A."/>
            <person name="Malik S.B."/>
            <person name="Marsh M.E."/>
            <person name="Mackinder L."/>
            <person name="Mock T."/>
            <person name="Mueller-Roeber B."/>
            <person name="Pagarete A."/>
            <person name="Parker M."/>
            <person name="Probert I."/>
            <person name="Quesneville H."/>
            <person name="Raines C."/>
            <person name="Rensing S.A."/>
            <person name="Riano-Pachon D.M."/>
            <person name="Richier S."/>
            <person name="Rokitta S."/>
            <person name="Shiraiwa Y."/>
            <person name="Soanes D.M."/>
            <person name="van der Giezen M."/>
            <person name="Wahlund T.M."/>
            <person name="Williams B."/>
            <person name="Wilson W."/>
            <person name="Wolfe G."/>
            <person name="Wurch L.L."/>
        </authorList>
    </citation>
    <scope>NUCLEOTIDE SEQUENCE</scope>
</reference>
<evidence type="ECO:0000259" key="12">
    <source>
        <dbReference type="PROSITE" id="PS50975"/>
    </source>
</evidence>
<keyword evidence="14" id="KW-1185">Reference proteome</keyword>
<keyword evidence="9" id="KW-0456">Lyase</keyword>
<sequence>MCSAASEPSLPPTSVRVGVVGGGQLGQMMALAAHRLGVKLTCLDPGGLASPTGKVCGAAVTGGLADGAAIRKLAAEVDVLTVEIEHIDTASLAAIEAEGKVAVHPSPRTLATIQDKLLQKRHLSTVDGVSLGDSWHTWGYPLMLKARTLAYDGRGNAVVRSAAEAESAFSSLSRGGAVPLYAERWAEFVSELAVMVARARDGTVVTYPLTVTEQRDSMCHTVVAPAPVAASVSEQALAALAVARKAISSLWGAGIFGVELFHMKDGSVLLNEIAPRPHNSGHYTMDACVTEQHEMHLRCVAGLPLGDTSMKVAAAAMYNVIGSADGKLSTTLAAVDAALAMPCAALHWYGKAPPKPRRKMAHVNLVGGSRHEVAIALRKLEAIADAANGAPVVSIIMGSDSDLPCMKAAAEVLEQFGVPYEITIVSAHRTPSRMYEFAREADARGVRVIIAGAGGAAHLPGMVAALTPLPVIGVPVKSSALSGNDSLLSIVQMPRGVPVATVAIHNAANAGLLAVRTLGAADPTLRRKMAAYMESQEAEVLCKADKLEKGGFRAYLDGA</sequence>
<dbReference type="InterPro" id="IPR005875">
    <property type="entry name" value="PurK"/>
</dbReference>
<dbReference type="GeneID" id="17272440"/>
<comment type="pathway">
    <text evidence="2">Purine metabolism; IMP biosynthesis via de novo pathway; 5-amino-1-(5-phospho-D-ribosyl)imidazole-4-carboxylate from 5-amino-1-(5-phospho-D-ribosyl)imidazole (carboxylase route): step 1/1.</text>
</comment>
<evidence type="ECO:0000256" key="2">
    <source>
        <dbReference type="ARBA" id="ARBA00004747"/>
    </source>
</evidence>
<dbReference type="STRING" id="2903.R1EJR3"/>
<evidence type="ECO:0000256" key="4">
    <source>
        <dbReference type="ARBA" id="ARBA00012329"/>
    </source>
</evidence>
<dbReference type="SUPFAM" id="SSF52255">
    <property type="entry name" value="N5-CAIR mutase (phosphoribosylaminoimidazole carboxylase, PurE)"/>
    <property type="match status" value="1"/>
</dbReference>
<dbReference type="HOGENOM" id="CLU_011534_2_1_1"/>
<dbReference type="InterPro" id="IPR000031">
    <property type="entry name" value="PurE_dom"/>
</dbReference>
<comment type="similarity">
    <text evidence="3">In the C-terminal section; belongs to the AIR carboxylase family. Class I subfamily.</text>
</comment>
<feature type="domain" description="ATP-grasp" evidence="12">
    <location>
        <begin position="115"/>
        <end position="301"/>
    </location>
</feature>
<dbReference type="NCBIfam" id="TIGR01161">
    <property type="entry name" value="purK"/>
    <property type="match status" value="1"/>
</dbReference>
<dbReference type="UniPathway" id="UPA00074">
    <property type="reaction ID" value="UER00130"/>
</dbReference>
<dbReference type="InterPro" id="IPR016185">
    <property type="entry name" value="PreATP-grasp_dom_sf"/>
</dbReference>
<dbReference type="Pfam" id="PF22660">
    <property type="entry name" value="RS_preATP-grasp-like"/>
    <property type="match status" value="1"/>
</dbReference>
<dbReference type="InterPro" id="IPR011761">
    <property type="entry name" value="ATP-grasp"/>
</dbReference>
<dbReference type="Gene3D" id="3.30.470.20">
    <property type="entry name" value="ATP-grasp fold, B domain"/>
    <property type="match status" value="1"/>
</dbReference>
<dbReference type="HAMAP" id="MF_01928">
    <property type="entry name" value="PurK"/>
    <property type="match status" value="1"/>
</dbReference>
<organism evidence="13 14">
    <name type="scientific">Emiliania huxleyi (strain CCMP1516)</name>
    <dbReference type="NCBI Taxonomy" id="280463"/>
    <lineage>
        <taxon>Eukaryota</taxon>
        <taxon>Haptista</taxon>
        <taxon>Haptophyta</taxon>
        <taxon>Prymnesiophyceae</taxon>
        <taxon>Isochrysidales</taxon>
        <taxon>Noelaerhabdaceae</taxon>
        <taxon>Emiliania</taxon>
    </lineage>
</organism>
<dbReference type="PaxDb" id="2903-EOD26895"/>
<dbReference type="Gene3D" id="3.30.1490.20">
    <property type="entry name" value="ATP-grasp fold, A domain"/>
    <property type="match status" value="1"/>
</dbReference>
<reference evidence="13" key="2">
    <citation type="submission" date="2024-10" db="UniProtKB">
        <authorList>
            <consortium name="EnsemblProtists"/>
        </authorList>
    </citation>
    <scope>IDENTIFICATION</scope>
</reference>
<dbReference type="PANTHER" id="PTHR11609:SF5">
    <property type="entry name" value="PHOSPHORIBOSYLAMINOIMIDAZOLE CARBOXYLASE"/>
    <property type="match status" value="1"/>
</dbReference>
<dbReference type="Proteomes" id="UP000013827">
    <property type="component" value="Unassembled WGS sequence"/>
</dbReference>
<keyword evidence="7" id="KW-0210">Decarboxylase</keyword>